<evidence type="ECO:0000313" key="3">
    <source>
        <dbReference type="EMBL" id="RSM38250.1"/>
    </source>
</evidence>
<gene>
    <name evidence="3" type="ORF">DMA12_33975</name>
</gene>
<dbReference type="InterPro" id="IPR001646">
    <property type="entry name" value="5peptide_repeat"/>
</dbReference>
<feature type="region of interest" description="Disordered" evidence="1">
    <location>
        <begin position="295"/>
        <end position="315"/>
    </location>
</feature>
<dbReference type="Pfam" id="PF13576">
    <property type="entry name" value="Pentapeptide_3"/>
    <property type="match status" value="1"/>
</dbReference>
<proteinExistence type="predicted"/>
<keyword evidence="2" id="KW-1133">Transmembrane helix</keyword>
<feature type="transmembrane region" description="Helical" evidence="2">
    <location>
        <begin position="6"/>
        <end position="26"/>
    </location>
</feature>
<sequence>MSTVTPFAVLALIGAVSGAFTAWLLLRRHRYAEVVHPAAAPEAIDPVIERKIFADECDVRLTGVHEFADLADRDPSLRQDFVDQFFVQLGYTWPESAAWQAKLWPVLLRRLRRGSPEFWPGMNLYPKAMVLHDVDLRGCEVGDAFFRQVHFAGDARFDGAVFTGSVSFEEAWFARHAFFGGTRFGADADFERTTFTGTAAFPRITTHGQLWFDAARFSARTDFAGASFGDDVSFEGAGFAGPTSFRDTRCAADVLFGGARFSGHADFTGATAAGFLFTGARARTDAHVRRAWPPGWALGPARPRKPGRWADLTRA</sequence>
<keyword evidence="2" id="KW-0472">Membrane</keyword>
<protein>
    <recommendedName>
        <fullName evidence="5">Pentapeptide repeat-containing protein</fullName>
    </recommendedName>
</protein>
<dbReference type="AlphaFoldDB" id="A0A428W5A4"/>
<evidence type="ECO:0008006" key="5">
    <source>
        <dbReference type="Google" id="ProtNLM"/>
    </source>
</evidence>
<evidence type="ECO:0000313" key="4">
    <source>
        <dbReference type="Proteomes" id="UP000286716"/>
    </source>
</evidence>
<dbReference type="EMBL" id="QHHU01000060">
    <property type="protein sequence ID" value="RSM38250.1"/>
    <property type="molecule type" value="Genomic_DNA"/>
</dbReference>
<keyword evidence="4" id="KW-1185">Reference proteome</keyword>
<keyword evidence="2" id="KW-0812">Transmembrane</keyword>
<reference evidence="3 4" key="1">
    <citation type="submission" date="2018-05" db="EMBL/GenBank/DDBJ databases">
        <title>Evolution of GPA BGCs.</title>
        <authorList>
            <person name="Waglechner N."/>
            <person name="Wright G.D."/>
        </authorList>
    </citation>
    <scope>NUCLEOTIDE SEQUENCE [LARGE SCALE GENOMIC DNA]</scope>
    <source>
        <strain evidence="3 4">DSM 5908</strain>
    </source>
</reference>
<organism evidence="3 4">
    <name type="scientific">Amycolatopsis balhimycina DSM 5908</name>
    <dbReference type="NCBI Taxonomy" id="1081091"/>
    <lineage>
        <taxon>Bacteria</taxon>
        <taxon>Bacillati</taxon>
        <taxon>Actinomycetota</taxon>
        <taxon>Actinomycetes</taxon>
        <taxon>Pseudonocardiales</taxon>
        <taxon>Pseudonocardiaceae</taxon>
        <taxon>Amycolatopsis</taxon>
    </lineage>
</organism>
<dbReference type="OrthoDB" id="3622203at2"/>
<dbReference type="Gene3D" id="2.160.20.80">
    <property type="entry name" value="E3 ubiquitin-protein ligase SopA"/>
    <property type="match status" value="1"/>
</dbReference>
<accession>A0A428W5A4</accession>
<dbReference type="Proteomes" id="UP000286716">
    <property type="component" value="Unassembled WGS sequence"/>
</dbReference>
<comment type="caution">
    <text evidence="3">The sequence shown here is derived from an EMBL/GenBank/DDBJ whole genome shotgun (WGS) entry which is preliminary data.</text>
</comment>
<evidence type="ECO:0000256" key="2">
    <source>
        <dbReference type="SAM" id="Phobius"/>
    </source>
</evidence>
<name>A0A428W5A4_AMYBA</name>
<dbReference type="RefSeq" id="WP_125592152.1">
    <property type="nucleotide sequence ID" value="NZ_QHHU01000060.1"/>
</dbReference>
<evidence type="ECO:0000256" key="1">
    <source>
        <dbReference type="SAM" id="MobiDB-lite"/>
    </source>
</evidence>